<dbReference type="GO" id="GO:0043022">
    <property type="term" value="F:ribosome binding"/>
    <property type="evidence" value="ECO:0007669"/>
    <property type="project" value="TreeGrafter"/>
</dbReference>
<comment type="similarity">
    <text evidence="1">Belongs to the IF-1 family.</text>
</comment>
<evidence type="ECO:0000256" key="1">
    <source>
        <dbReference type="ARBA" id="ARBA00010939"/>
    </source>
</evidence>
<dbReference type="InterPro" id="IPR004368">
    <property type="entry name" value="TIF_IF1"/>
</dbReference>
<reference evidence="5" key="1">
    <citation type="submission" date="2018-05" db="EMBL/GenBank/DDBJ databases">
        <authorList>
            <person name="Lanie J.A."/>
            <person name="Ng W.-L."/>
            <person name="Kazmierczak K.M."/>
            <person name="Andrzejewski T.M."/>
            <person name="Davidsen T.M."/>
            <person name="Wayne K.J."/>
            <person name="Tettelin H."/>
            <person name="Glass J.I."/>
            <person name="Rusch D."/>
            <person name="Podicherti R."/>
            <person name="Tsui H.-C.T."/>
            <person name="Winkler M.E."/>
        </authorList>
    </citation>
    <scope>NUCLEOTIDE SEQUENCE</scope>
</reference>
<dbReference type="InterPro" id="IPR012340">
    <property type="entry name" value="NA-bd_OB-fold"/>
</dbReference>
<evidence type="ECO:0000313" key="5">
    <source>
        <dbReference type="EMBL" id="SUZ52029.1"/>
    </source>
</evidence>
<dbReference type="Pfam" id="PF01176">
    <property type="entry name" value="eIF-1a"/>
    <property type="match status" value="1"/>
</dbReference>
<dbReference type="InterPro" id="IPR006196">
    <property type="entry name" value="RNA-binding_domain_S1_IF1"/>
</dbReference>
<feature type="domain" description="S1-like" evidence="4">
    <location>
        <begin position="14"/>
        <end position="76"/>
    </location>
</feature>
<dbReference type="AlphaFoldDB" id="A0A381NC60"/>
<dbReference type="EMBL" id="UINC01000253">
    <property type="protein sequence ID" value="SUZ52029.1"/>
    <property type="molecule type" value="Genomic_DNA"/>
</dbReference>
<keyword evidence="3" id="KW-0648">Protein biosynthesis</keyword>
<evidence type="ECO:0000256" key="2">
    <source>
        <dbReference type="ARBA" id="ARBA00022540"/>
    </source>
</evidence>
<dbReference type="PANTHER" id="PTHR33370:SF1">
    <property type="entry name" value="TRANSLATION INITIATION FACTOR IF-1, CHLOROPLASTIC"/>
    <property type="match status" value="1"/>
</dbReference>
<dbReference type="GO" id="GO:0003723">
    <property type="term" value="F:RNA binding"/>
    <property type="evidence" value="ECO:0007669"/>
    <property type="project" value="InterPro"/>
</dbReference>
<evidence type="ECO:0000256" key="3">
    <source>
        <dbReference type="ARBA" id="ARBA00022917"/>
    </source>
</evidence>
<dbReference type="PANTHER" id="PTHR33370">
    <property type="entry name" value="TRANSLATION INITIATION FACTOR IF-1, CHLOROPLASTIC"/>
    <property type="match status" value="1"/>
</dbReference>
<accession>A0A381NC60</accession>
<evidence type="ECO:0000259" key="4">
    <source>
        <dbReference type="PROSITE" id="PS50832"/>
    </source>
</evidence>
<dbReference type="GO" id="GO:0005829">
    <property type="term" value="C:cytosol"/>
    <property type="evidence" value="ECO:0007669"/>
    <property type="project" value="TreeGrafter"/>
</dbReference>
<name>A0A381NC60_9ZZZZ</name>
<protein>
    <recommendedName>
        <fullName evidence="4">S1-like domain-containing protein</fullName>
    </recommendedName>
</protein>
<organism evidence="5">
    <name type="scientific">marine metagenome</name>
    <dbReference type="NCBI Taxonomy" id="408172"/>
    <lineage>
        <taxon>unclassified sequences</taxon>
        <taxon>metagenomes</taxon>
        <taxon>ecological metagenomes</taxon>
    </lineage>
</organism>
<sequence>MEISTAGRSSTFRGVVEERLPDALFRVRLTEASRRIVAHVDATPRRNFMRLLPGDRVTVELAVRNRARGRITRREGAE</sequence>
<dbReference type="PROSITE" id="PS50832">
    <property type="entry name" value="S1_IF1_TYPE"/>
    <property type="match status" value="1"/>
</dbReference>
<gene>
    <name evidence="5" type="ORF">METZ01_LOCUS4883</name>
</gene>
<dbReference type="SUPFAM" id="SSF50249">
    <property type="entry name" value="Nucleic acid-binding proteins"/>
    <property type="match status" value="1"/>
</dbReference>
<keyword evidence="2" id="KW-0396">Initiation factor</keyword>
<dbReference type="Gene3D" id="2.40.50.140">
    <property type="entry name" value="Nucleic acid-binding proteins"/>
    <property type="match status" value="1"/>
</dbReference>
<proteinExistence type="inferred from homology"/>
<dbReference type="GO" id="GO:0003743">
    <property type="term" value="F:translation initiation factor activity"/>
    <property type="evidence" value="ECO:0007669"/>
    <property type="project" value="UniProtKB-KW"/>
</dbReference>